<keyword evidence="2" id="KW-1185">Reference proteome</keyword>
<protein>
    <submittedName>
        <fullName evidence="1">Uncharacterized protein</fullName>
    </submittedName>
</protein>
<organism evidence="1 2">
    <name type="scientific">Lacinutrix gracilariae</name>
    <dbReference type="NCBI Taxonomy" id="1747198"/>
    <lineage>
        <taxon>Bacteria</taxon>
        <taxon>Pseudomonadati</taxon>
        <taxon>Bacteroidota</taxon>
        <taxon>Flavobacteriia</taxon>
        <taxon>Flavobacteriales</taxon>
        <taxon>Flavobacteriaceae</taxon>
        <taxon>Lacinutrix</taxon>
    </lineage>
</organism>
<dbReference type="EMBL" id="JBHULM010000007">
    <property type="protein sequence ID" value="MFD2541259.1"/>
    <property type="molecule type" value="Genomic_DNA"/>
</dbReference>
<reference evidence="2" key="1">
    <citation type="journal article" date="2019" name="Int. J. Syst. Evol. Microbiol.">
        <title>The Global Catalogue of Microorganisms (GCM) 10K type strain sequencing project: providing services to taxonomists for standard genome sequencing and annotation.</title>
        <authorList>
            <consortium name="The Broad Institute Genomics Platform"/>
            <consortium name="The Broad Institute Genome Sequencing Center for Infectious Disease"/>
            <person name="Wu L."/>
            <person name="Ma J."/>
        </authorList>
    </citation>
    <scope>NUCLEOTIDE SEQUENCE [LARGE SCALE GENOMIC DNA]</scope>
    <source>
        <strain evidence="2">KCTC 42808</strain>
    </source>
</reference>
<gene>
    <name evidence="1" type="ORF">ACFSSB_02925</name>
</gene>
<evidence type="ECO:0000313" key="1">
    <source>
        <dbReference type="EMBL" id="MFD2541259.1"/>
    </source>
</evidence>
<dbReference type="RefSeq" id="WP_379900779.1">
    <property type="nucleotide sequence ID" value="NZ_JBHULM010000007.1"/>
</dbReference>
<dbReference type="Proteomes" id="UP001597467">
    <property type="component" value="Unassembled WGS sequence"/>
</dbReference>
<name>A0ABW5JX64_9FLAO</name>
<sequence length="160" mass="18522">MKKVIVLFVIFLTSQLGFTQELVKLDFSDFENTQLMKTKNLENFKYLATKAEVGVAYIEENGIKTYNTENGIKLIRVTSNAIDGLNQSLKFSSSVEMIIIDILKPNFNIKTIDCSKLKQFGNLKYIYFRYQIDIKNNSELQKFDCLPVQVKQYYTKQLAS</sequence>
<comment type="caution">
    <text evidence="1">The sequence shown here is derived from an EMBL/GenBank/DDBJ whole genome shotgun (WGS) entry which is preliminary data.</text>
</comment>
<proteinExistence type="predicted"/>
<evidence type="ECO:0000313" key="2">
    <source>
        <dbReference type="Proteomes" id="UP001597467"/>
    </source>
</evidence>
<accession>A0ABW5JX64</accession>